<name>A0A6B1G5T6_9CHLR</name>
<dbReference type="GO" id="GO:0016829">
    <property type="term" value="F:lyase activity"/>
    <property type="evidence" value="ECO:0007669"/>
    <property type="project" value="UniProtKB-KW"/>
</dbReference>
<dbReference type="AlphaFoldDB" id="A0A6B1G5T6"/>
<keyword evidence="3 5" id="KW-0460">Magnesium</keyword>
<gene>
    <name evidence="7" type="ORF">F4148_13760</name>
</gene>
<dbReference type="PANTHER" id="PTHR32308">
    <property type="entry name" value="LYASE BETA SUBUNIT, PUTATIVE (AFU_ORTHOLOGUE AFUA_4G13030)-RELATED"/>
    <property type="match status" value="1"/>
</dbReference>
<evidence type="ECO:0000256" key="1">
    <source>
        <dbReference type="ARBA" id="ARBA00001946"/>
    </source>
</evidence>
<comment type="caution">
    <text evidence="7">The sequence shown here is derived from an EMBL/GenBank/DDBJ whole genome shotgun (WGS) entry which is preliminary data.</text>
</comment>
<keyword evidence="2 5" id="KW-0479">Metal-binding</keyword>
<evidence type="ECO:0000256" key="5">
    <source>
        <dbReference type="PIRSR" id="PIRSR015582-2"/>
    </source>
</evidence>
<dbReference type="InterPro" id="IPR040442">
    <property type="entry name" value="Pyrv_kinase-like_dom_sf"/>
</dbReference>
<feature type="binding site" evidence="4">
    <location>
        <position position="67"/>
    </location>
    <ligand>
        <name>substrate</name>
    </ligand>
</feature>
<dbReference type="InterPro" id="IPR011206">
    <property type="entry name" value="Citrate_lyase_beta/mcl1/mcl2"/>
</dbReference>
<protein>
    <submittedName>
        <fullName evidence="7">CoA ester lyase</fullName>
    </submittedName>
</protein>
<proteinExistence type="predicted"/>
<dbReference type="SUPFAM" id="SSF51621">
    <property type="entry name" value="Phosphoenolpyruvate/pyruvate domain"/>
    <property type="match status" value="1"/>
</dbReference>
<evidence type="ECO:0000256" key="2">
    <source>
        <dbReference type="ARBA" id="ARBA00022723"/>
    </source>
</evidence>
<dbReference type="Pfam" id="PF03328">
    <property type="entry name" value="HpcH_HpaI"/>
    <property type="match status" value="1"/>
</dbReference>
<feature type="domain" description="HpcH/HpaI aldolase/citrate lyase" evidence="6">
    <location>
        <begin position="6"/>
        <end position="225"/>
    </location>
</feature>
<evidence type="ECO:0000256" key="4">
    <source>
        <dbReference type="PIRSR" id="PIRSR015582-1"/>
    </source>
</evidence>
<comment type="cofactor">
    <cofactor evidence="1">
        <name>Mg(2+)</name>
        <dbReference type="ChEBI" id="CHEBI:18420"/>
    </cofactor>
</comment>
<dbReference type="InterPro" id="IPR015813">
    <property type="entry name" value="Pyrv/PenolPyrv_kinase-like_dom"/>
</dbReference>
<reference evidence="7" key="1">
    <citation type="submission" date="2019-09" db="EMBL/GenBank/DDBJ databases">
        <title>Characterisation of the sponge microbiome using genome-centric metagenomics.</title>
        <authorList>
            <person name="Engelberts J.P."/>
            <person name="Robbins S.J."/>
            <person name="De Goeij J.M."/>
            <person name="Aranda M."/>
            <person name="Bell S.C."/>
            <person name="Webster N.S."/>
        </authorList>
    </citation>
    <scope>NUCLEOTIDE SEQUENCE</scope>
    <source>
        <strain evidence="7">SB0675_bin_29</strain>
    </source>
</reference>
<dbReference type="PIRSF" id="PIRSF015582">
    <property type="entry name" value="Cit_lyase_B"/>
    <property type="match status" value="1"/>
</dbReference>
<accession>A0A6B1G5T6</accession>
<feature type="binding site" evidence="5">
    <location>
        <position position="130"/>
    </location>
    <ligand>
        <name>Mg(2+)</name>
        <dbReference type="ChEBI" id="CHEBI:18420"/>
    </ligand>
</feature>
<keyword evidence="7" id="KW-0456">Lyase</keyword>
<evidence type="ECO:0000256" key="3">
    <source>
        <dbReference type="ARBA" id="ARBA00022842"/>
    </source>
</evidence>
<dbReference type="EMBL" id="VYDA01000494">
    <property type="protein sequence ID" value="MYH62766.1"/>
    <property type="molecule type" value="Genomic_DNA"/>
</dbReference>
<dbReference type="Gene3D" id="3.20.20.60">
    <property type="entry name" value="Phosphoenolpyruvate-binding domains"/>
    <property type="match status" value="1"/>
</dbReference>
<sequence>MTPPLRSLLFMPADSPRKIAKGAELPADAIIADLEDAVAPSRKQKARSLLVESFRALPPDGPLRSIRINPVHSPFWPDDLLQTFAAAPQLYVIPKVESAADLQRVDERLTSLESNADLPVGSVRLLPIVESAAGVVNLPEIARADPRIVALAFGAEAFAGDIGAQRSREGWEVFYARSAVVTVAAAFGLQAIDTVYTELAGDSGLAEECETVQKMGFRGKLAIHPRQVEVINRAFTPDLAEVAAARRLIAVFEAHQRAGRGVCVLDGKMVDMPMYRAAQDLLARAGNGTKGDRVTEP</sequence>
<feature type="binding site" evidence="4">
    <location>
        <position position="130"/>
    </location>
    <ligand>
        <name>substrate</name>
    </ligand>
</feature>
<evidence type="ECO:0000313" key="7">
    <source>
        <dbReference type="EMBL" id="MYH62766.1"/>
    </source>
</evidence>
<dbReference type="GO" id="GO:0000287">
    <property type="term" value="F:magnesium ion binding"/>
    <property type="evidence" value="ECO:0007669"/>
    <property type="project" value="TreeGrafter"/>
</dbReference>
<dbReference type="PANTHER" id="PTHR32308:SF0">
    <property type="entry name" value="HPCH_HPAI ALDOLASE_CITRATE LYASE DOMAIN-CONTAINING PROTEIN"/>
    <property type="match status" value="1"/>
</dbReference>
<dbReference type="GO" id="GO:0006107">
    <property type="term" value="P:oxaloacetate metabolic process"/>
    <property type="evidence" value="ECO:0007669"/>
    <property type="project" value="TreeGrafter"/>
</dbReference>
<dbReference type="InterPro" id="IPR005000">
    <property type="entry name" value="Aldolase/citrate-lyase_domain"/>
</dbReference>
<organism evidence="7">
    <name type="scientific">Caldilineaceae bacterium SB0675_bin_29</name>
    <dbReference type="NCBI Taxonomy" id="2605266"/>
    <lineage>
        <taxon>Bacteria</taxon>
        <taxon>Bacillati</taxon>
        <taxon>Chloroflexota</taxon>
        <taxon>Caldilineae</taxon>
        <taxon>Caldilineales</taxon>
        <taxon>Caldilineaceae</taxon>
    </lineage>
</organism>
<evidence type="ECO:0000259" key="6">
    <source>
        <dbReference type="Pfam" id="PF03328"/>
    </source>
</evidence>